<proteinExistence type="predicted"/>
<feature type="region of interest" description="Disordered" evidence="1">
    <location>
        <begin position="392"/>
        <end position="418"/>
    </location>
</feature>
<protein>
    <submittedName>
        <fullName evidence="2">Uncharacterized protein</fullName>
    </submittedName>
</protein>
<accession>A0ABU6Z1C5</accession>
<evidence type="ECO:0000256" key="1">
    <source>
        <dbReference type="SAM" id="MobiDB-lite"/>
    </source>
</evidence>
<organism evidence="2 3">
    <name type="scientific">Stylosanthes scabra</name>
    <dbReference type="NCBI Taxonomy" id="79078"/>
    <lineage>
        <taxon>Eukaryota</taxon>
        <taxon>Viridiplantae</taxon>
        <taxon>Streptophyta</taxon>
        <taxon>Embryophyta</taxon>
        <taxon>Tracheophyta</taxon>
        <taxon>Spermatophyta</taxon>
        <taxon>Magnoliopsida</taxon>
        <taxon>eudicotyledons</taxon>
        <taxon>Gunneridae</taxon>
        <taxon>Pentapetalae</taxon>
        <taxon>rosids</taxon>
        <taxon>fabids</taxon>
        <taxon>Fabales</taxon>
        <taxon>Fabaceae</taxon>
        <taxon>Papilionoideae</taxon>
        <taxon>50 kb inversion clade</taxon>
        <taxon>dalbergioids sensu lato</taxon>
        <taxon>Dalbergieae</taxon>
        <taxon>Pterocarpus clade</taxon>
        <taxon>Stylosanthes</taxon>
    </lineage>
</organism>
<keyword evidence="3" id="KW-1185">Reference proteome</keyword>
<evidence type="ECO:0000313" key="2">
    <source>
        <dbReference type="EMBL" id="MED6216024.1"/>
    </source>
</evidence>
<reference evidence="2 3" key="1">
    <citation type="journal article" date="2023" name="Plants (Basel)">
        <title>Bridging the Gap: Combining Genomics and Transcriptomics Approaches to Understand Stylosanthes scabra, an Orphan Legume from the Brazilian Caatinga.</title>
        <authorList>
            <person name="Ferreira-Neto J.R.C."/>
            <person name="da Silva M.D."/>
            <person name="Binneck E."/>
            <person name="de Melo N.F."/>
            <person name="da Silva R.H."/>
            <person name="de Melo A.L.T.M."/>
            <person name="Pandolfi V."/>
            <person name="Bustamante F.O."/>
            <person name="Brasileiro-Vidal A.C."/>
            <person name="Benko-Iseppon A.M."/>
        </authorList>
    </citation>
    <scope>NUCLEOTIDE SEQUENCE [LARGE SCALE GENOMIC DNA]</scope>
    <source>
        <tissue evidence="2">Leaves</tissue>
    </source>
</reference>
<dbReference type="Proteomes" id="UP001341840">
    <property type="component" value="Unassembled WGS sequence"/>
</dbReference>
<dbReference type="EMBL" id="JASCZI010271867">
    <property type="protein sequence ID" value="MED6216024.1"/>
    <property type="molecule type" value="Genomic_DNA"/>
</dbReference>
<sequence>MYLQGVWDSRNNRMYKGRRLGVDVKGLMVWGYGWFRTEYPTFPGLSFGTHKSDNRLALTQCSGPLPPNMGGRKFRALRVALEGEEDFVPFCNLSGEMAESQGNDLGEVVREVEGAQMPHELNPLYNCVNRDVLGSSSTLTEEYLTELKSSGVICGGGKEERLYRVELPRRGERRDTTDVLLWLFSKGPLKPKAVLGNPERARAAIVKMDGKNKTLAHLRQVMQANPQGLIFLSPSGGQASSSAPEGGASSNVGGGARIQLEVSSPIWEEGSKPQSEVPPSSPSKKRQIDETISAQKRPRTWEGSQRDFCPIDRSFDASGYIESNFLGSLAREALRDYDLMESLRWAQWAIFRLATIMKSIEPHLTVTDQWEQRCAELTGDLNLFNQQKVDAEKGKDEAKMAKSKAEKDLESALARCKE</sequence>
<feature type="region of interest" description="Disordered" evidence="1">
    <location>
        <begin position="232"/>
        <end position="308"/>
    </location>
</feature>
<gene>
    <name evidence="2" type="ORF">PIB30_003669</name>
</gene>
<comment type="caution">
    <text evidence="2">The sequence shown here is derived from an EMBL/GenBank/DDBJ whole genome shotgun (WGS) entry which is preliminary data.</text>
</comment>
<name>A0ABU6Z1C5_9FABA</name>
<feature type="compositionally biased region" description="Low complexity" evidence="1">
    <location>
        <begin position="233"/>
        <end position="250"/>
    </location>
</feature>
<evidence type="ECO:0000313" key="3">
    <source>
        <dbReference type="Proteomes" id="UP001341840"/>
    </source>
</evidence>